<keyword evidence="14" id="KW-0464">Manganese</keyword>
<feature type="transmembrane region" description="Helical" evidence="17">
    <location>
        <begin position="277"/>
        <end position="295"/>
    </location>
</feature>
<keyword evidence="7" id="KW-0328">Glycosyltransferase</keyword>
<keyword evidence="11" id="KW-0460">Magnesium</keyword>
<dbReference type="InterPro" id="IPR003674">
    <property type="entry name" value="Oligo_trans_STT3"/>
</dbReference>
<dbReference type="UniPathway" id="UPA00378"/>
<dbReference type="GO" id="GO:0046872">
    <property type="term" value="F:metal ion binding"/>
    <property type="evidence" value="ECO:0007669"/>
    <property type="project" value="UniProtKB-KW"/>
</dbReference>
<dbReference type="InterPro" id="IPR048307">
    <property type="entry name" value="STT3_N"/>
</dbReference>
<comment type="pathway">
    <text evidence="4">Protein modification; protein glycosylation.</text>
</comment>
<keyword evidence="13 17" id="KW-0472">Membrane</keyword>
<reference evidence="20 21" key="1">
    <citation type="submission" date="2017-04" db="EMBL/GenBank/DDBJ databases">
        <title>Novel microbial lineages endemic to geothermal iron-oxide mats fill important gaps in the evolutionary history of Archaea.</title>
        <authorList>
            <person name="Jay Z.J."/>
            <person name="Beam J.P."/>
            <person name="Dlakic M."/>
            <person name="Rusch D.B."/>
            <person name="Kozubal M.A."/>
            <person name="Inskeep W.P."/>
        </authorList>
    </citation>
    <scope>NUCLEOTIDE SEQUENCE [LARGE SCALE GENOMIC DNA]</scope>
    <source>
        <strain evidence="20">OSP_D</strain>
    </source>
</reference>
<feature type="transmembrane region" description="Helical" evidence="17">
    <location>
        <begin position="359"/>
        <end position="378"/>
    </location>
</feature>
<dbReference type="PANTHER" id="PTHR13872">
    <property type="entry name" value="DOLICHYL-DIPHOSPHOOLIGOSACCHARIDE--PROTEIN GLYCOSYLTRANSFERASE SUBUNIT"/>
    <property type="match status" value="1"/>
</dbReference>
<dbReference type="EC" id="2.4.99.21" evidence="6"/>
<dbReference type="GO" id="GO:0004576">
    <property type="term" value="F:oligosaccharyl transferase activity"/>
    <property type="evidence" value="ECO:0007669"/>
    <property type="project" value="InterPro"/>
</dbReference>
<evidence type="ECO:0000256" key="15">
    <source>
        <dbReference type="ARBA" id="ARBA00030679"/>
    </source>
</evidence>
<evidence type="ECO:0000256" key="17">
    <source>
        <dbReference type="SAM" id="Phobius"/>
    </source>
</evidence>
<dbReference type="EMBL" id="NEXC01000015">
    <property type="protein sequence ID" value="PSN83763.1"/>
    <property type="molecule type" value="Genomic_DNA"/>
</dbReference>
<evidence type="ECO:0000256" key="5">
    <source>
        <dbReference type="ARBA" id="ARBA00010810"/>
    </source>
</evidence>
<evidence type="ECO:0000313" key="21">
    <source>
        <dbReference type="Proteomes" id="UP000240880"/>
    </source>
</evidence>
<sequence length="703" mass="78369">MQQIQARTRRFSFKSLKSKAFVESVLTTLSLAFIFVLAVFARITPAKYAFQIAEVDPYWYYYTSYYMLTHGVSAWFHWVNYMEFYPYGLNIPKAESPMLSFTSVFLYQFVRAIGINISFYDFAVALPVVFTSISTIFMYYLGKEIGGKKTGILAALFLALSPANIQQTMLGDFKQEFLAFFFMVPALYFLLRSFRTKSSLDMLISGVFLSCAVASWDPVSPYYYDMVALVVFIGVLTRKLSPNSALRILAFVDAPALLVSTMIARDVGPVTHLSQESPVFGAFLVALLMKAYDFLGEQGKKTFKATIVPFVIAIVVLMGFLIRSSTGGRILAIIDPFYRSSIPIVNTVAENELTTWFDFYAGFNIQMLLLPVAIYLFFRRSDMAGVAMILFALSATYATASYVRAEEILTPIAAVAAAYVISRLIDAYAPILLRAYRSTAKGRRSLSGVDWEVGGILLIALIITSGFFMYQGLAAADSPPLLMTVGGHVSSDWEQALLWIRYNTPPNAVVASWWDYGYWIMVIANRPTLADPSTVNTTQIQYLAIALMANYTISEKILSFYHAQYLLIYQPIGYLQGGLSYPTSDGDLGKSGAMLTIAASTNFKKFEQVFGFNLTPQMFNQSYYLTQLPNFGLLVPSGKYASQATLYNLMFGSNPSLQYSLQQLGQYSGVTIPSFQVPPGFKLVYSTPDQAILVYELNTTSSL</sequence>
<feature type="transmembrane region" description="Helical" evidence="17">
    <location>
        <begin position="453"/>
        <end position="473"/>
    </location>
</feature>
<dbReference type="AlphaFoldDB" id="A0A2R6ABS4"/>
<keyword evidence="8" id="KW-0808">Transferase</keyword>
<comment type="cofactor">
    <cofactor evidence="2">
        <name>Mg(2+)</name>
        <dbReference type="ChEBI" id="CHEBI:18420"/>
    </cofactor>
</comment>
<dbReference type="PANTHER" id="PTHR13872:SF1">
    <property type="entry name" value="DOLICHYL-DIPHOSPHOOLIGOSACCHARIDE--PROTEIN GLYCOSYLTRANSFERASE SUBUNIT STT3B"/>
    <property type="match status" value="1"/>
</dbReference>
<evidence type="ECO:0000256" key="9">
    <source>
        <dbReference type="ARBA" id="ARBA00022692"/>
    </source>
</evidence>
<organism evidence="20 21">
    <name type="scientific">Candidatus Marsarchaeota G1 archaeon OSP_D</name>
    <dbReference type="NCBI Taxonomy" id="1978155"/>
    <lineage>
        <taxon>Archaea</taxon>
        <taxon>Candidatus Marsarchaeota</taxon>
        <taxon>Candidatus Marsarchaeota group 1</taxon>
    </lineage>
</organism>
<evidence type="ECO:0000256" key="8">
    <source>
        <dbReference type="ARBA" id="ARBA00022679"/>
    </source>
</evidence>
<keyword evidence="9 17" id="KW-0812">Transmembrane</keyword>
<keyword evidence="12 17" id="KW-1133">Transmembrane helix</keyword>
<evidence type="ECO:0000256" key="2">
    <source>
        <dbReference type="ARBA" id="ARBA00001946"/>
    </source>
</evidence>
<feature type="transmembrane region" description="Helical" evidence="17">
    <location>
        <begin position="123"/>
        <end position="141"/>
    </location>
</feature>
<feature type="transmembrane region" description="Helical" evidence="17">
    <location>
        <begin position="385"/>
        <end position="403"/>
    </location>
</feature>
<evidence type="ECO:0000313" key="20">
    <source>
        <dbReference type="EMBL" id="PSN83763.1"/>
    </source>
</evidence>
<feature type="transmembrane region" description="Helical" evidence="17">
    <location>
        <begin position="21"/>
        <end position="43"/>
    </location>
</feature>
<feature type="transmembrane region" description="Helical" evidence="17">
    <location>
        <begin position="409"/>
        <end position="433"/>
    </location>
</feature>
<evidence type="ECO:0000256" key="11">
    <source>
        <dbReference type="ARBA" id="ARBA00022842"/>
    </source>
</evidence>
<comment type="catalytic activity">
    <reaction evidence="16">
        <text>an archaeal dolichyl phosphooligosaccharide + [protein]-L-asparagine = an archaeal dolichyl phosphate + a glycoprotein with the oligosaccharide chain attached by N-beta-D-glycosyl linkage to a protein L-asparagine.</text>
        <dbReference type="EC" id="2.4.99.21"/>
    </reaction>
</comment>
<dbReference type="Pfam" id="PF21436">
    <property type="entry name" value="STT3-PglB_core"/>
    <property type="match status" value="1"/>
</dbReference>
<feature type="transmembrane region" description="Helical" evidence="17">
    <location>
        <begin position="245"/>
        <end position="265"/>
    </location>
</feature>
<evidence type="ECO:0000256" key="13">
    <source>
        <dbReference type="ARBA" id="ARBA00023136"/>
    </source>
</evidence>
<evidence type="ECO:0000256" key="6">
    <source>
        <dbReference type="ARBA" id="ARBA00012602"/>
    </source>
</evidence>
<dbReference type="Pfam" id="PF02516">
    <property type="entry name" value="STT3"/>
    <property type="match status" value="1"/>
</dbReference>
<keyword evidence="10" id="KW-0479">Metal-binding</keyword>
<dbReference type="InterPro" id="IPR048999">
    <property type="entry name" value="STT3-PglB_core"/>
</dbReference>
<evidence type="ECO:0000259" key="18">
    <source>
        <dbReference type="Pfam" id="PF02516"/>
    </source>
</evidence>
<evidence type="ECO:0000256" key="7">
    <source>
        <dbReference type="ARBA" id="ARBA00022676"/>
    </source>
</evidence>
<evidence type="ECO:0000259" key="19">
    <source>
        <dbReference type="Pfam" id="PF21436"/>
    </source>
</evidence>
<proteinExistence type="inferred from homology"/>
<feature type="transmembrane region" description="Helical" evidence="17">
    <location>
        <begin position="302"/>
        <end position="322"/>
    </location>
</feature>
<gene>
    <name evidence="20" type="ORF">B9Q01_03470</name>
</gene>
<feature type="domain" description="STT3/PglB/AglB core" evidence="19">
    <location>
        <begin position="508"/>
        <end position="557"/>
    </location>
</feature>
<accession>A0A2R6ABS4</accession>
<comment type="similarity">
    <text evidence="5">Belongs to the STT3 family.</text>
</comment>
<feature type="transmembrane region" description="Helical" evidence="17">
    <location>
        <begin position="173"/>
        <end position="191"/>
    </location>
</feature>
<feature type="transmembrane region" description="Helical" evidence="17">
    <location>
        <begin position="58"/>
        <end position="78"/>
    </location>
</feature>
<evidence type="ECO:0000256" key="10">
    <source>
        <dbReference type="ARBA" id="ARBA00022723"/>
    </source>
</evidence>
<dbReference type="GO" id="GO:0016020">
    <property type="term" value="C:membrane"/>
    <property type="evidence" value="ECO:0007669"/>
    <property type="project" value="InterPro"/>
</dbReference>
<evidence type="ECO:0000256" key="12">
    <source>
        <dbReference type="ARBA" id="ARBA00022989"/>
    </source>
</evidence>
<evidence type="ECO:0000256" key="16">
    <source>
        <dbReference type="ARBA" id="ARBA00034066"/>
    </source>
</evidence>
<evidence type="ECO:0000256" key="4">
    <source>
        <dbReference type="ARBA" id="ARBA00004922"/>
    </source>
</evidence>
<evidence type="ECO:0000256" key="3">
    <source>
        <dbReference type="ARBA" id="ARBA00004127"/>
    </source>
</evidence>
<evidence type="ECO:0000256" key="14">
    <source>
        <dbReference type="ARBA" id="ARBA00023211"/>
    </source>
</evidence>
<comment type="caution">
    <text evidence="20">The sequence shown here is derived from an EMBL/GenBank/DDBJ whole genome shotgun (WGS) entry which is preliminary data.</text>
</comment>
<comment type="subcellular location">
    <subcellularLocation>
        <location evidence="3">Endomembrane system</location>
        <topology evidence="3">Multi-pass membrane protein</topology>
    </subcellularLocation>
</comment>
<dbReference type="GO" id="GO:0012505">
    <property type="term" value="C:endomembrane system"/>
    <property type="evidence" value="ECO:0007669"/>
    <property type="project" value="UniProtKB-SubCell"/>
</dbReference>
<feature type="domain" description="Oligosaccharyl transferase STT3 N-terminal" evidence="18">
    <location>
        <begin position="25"/>
        <end position="413"/>
    </location>
</feature>
<dbReference type="Gene3D" id="3.40.50.12610">
    <property type="match status" value="1"/>
</dbReference>
<comment type="cofactor">
    <cofactor evidence="1">
        <name>Mn(2+)</name>
        <dbReference type="ChEBI" id="CHEBI:29035"/>
    </cofactor>
</comment>
<name>A0A2R6ABS4_9ARCH</name>
<evidence type="ECO:0000256" key="1">
    <source>
        <dbReference type="ARBA" id="ARBA00001936"/>
    </source>
</evidence>
<dbReference type="Proteomes" id="UP000240880">
    <property type="component" value="Unassembled WGS sequence"/>
</dbReference>
<protein>
    <recommendedName>
        <fullName evidence="6">dolichyl-phosphooligosaccharide-protein glycotransferase</fullName>
        <ecNumber evidence="6">2.4.99.21</ecNumber>
    </recommendedName>
    <alternativeName>
        <fullName evidence="15">Oligosaccharyl transferase</fullName>
    </alternativeName>
</protein>